<feature type="domain" description="Malectin" evidence="13">
    <location>
        <begin position="26"/>
        <end position="187"/>
    </location>
</feature>
<evidence type="ECO:0000256" key="8">
    <source>
        <dbReference type="ARBA" id="ARBA00023180"/>
    </source>
</evidence>
<reference evidence="16" key="1">
    <citation type="submission" date="2016-06" db="UniProtKB">
        <authorList>
            <consortium name="WormBaseParasite"/>
        </authorList>
    </citation>
    <scope>IDENTIFICATION</scope>
</reference>
<dbReference type="OrthoDB" id="10013439at2759"/>
<feature type="signal peptide" evidence="12">
    <location>
        <begin position="1"/>
        <end position="21"/>
    </location>
</feature>
<organism evidence="16">
    <name type="scientific">Schistocephalus solidus</name>
    <name type="common">Tapeworm</name>
    <dbReference type="NCBI Taxonomy" id="70667"/>
    <lineage>
        <taxon>Eukaryota</taxon>
        <taxon>Metazoa</taxon>
        <taxon>Spiralia</taxon>
        <taxon>Lophotrochozoa</taxon>
        <taxon>Platyhelminthes</taxon>
        <taxon>Cestoda</taxon>
        <taxon>Eucestoda</taxon>
        <taxon>Diphyllobothriidea</taxon>
        <taxon>Diphyllobothriidae</taxon>
        <taxon>Schistocephalus</taxon>
    </lineage>
</organism>
<dbReference type="AlphaFoldDB" id="A0A183TH81"/>
<dbReference type="PANTHER" id="PTHR13460">
    <property type="match status" value="1"/>
</dbReference>
<sequence length="266" mass="29652">MFPLSLAYALAFICEIFRVRGHGTALWAVNCGGPFHEDINGIEYMADPLDVGIASDYGTRYRSFRRVSEEDLILYQTERYDTGDFSYEFPRPSDGAYVLTLKFSEVWFDKAGGKVFDVAINKHFKVISDLDIFATVGFITAHDEYIPFSIYNNLLQIGDASMDITGQNSITVDFLKGSRDNPKVNAIILYKGTIEDVPKLPPLPQEPKPTEPDTFTTPAPSRRPRSLPLNAPPAPDPYGSMDSSYLIPIVVCLAAFLPVLFCLCKL</sequence>
<protein>
    <submittedName>
        <fullName evidence="16">Malectin-A</fullName>
    </submittedName>
</protein>
<dbReference type="STRING" id="70667.A0A183TH81"/>
<dbReference type="GO" id="GO:0005789">
    <property type="term" value="C:endoplasmic reticulum membrane"/>
    <property type="evidence" value="ECO:0007669"/>
    <property type="project" value="UniProtKB-SubCell"/>
</dbReference>
<dbReference type="Proteomes" id="UP000275846">
    <property type="component" value="Unassembled WGS sequence"/>
</dbReference>
<gene>
    <name evidence="14" type="ORF">SSLN_LOCUS15829</name>
</gene>
<keyword evidence="8" id="KW-0325">Glycoprotein</keyword>
<dbReference type="Gene3D" id="2.60.120.430">
    <property type="entry name" value="Galactose-binding lectin"/>
    <property type="match status" value="1"/>
</dbReference>
<keyword evidence="4 12" id="KW-0732">Signal</keyword>
<dbReference type="Pfam" id="PF11721">
    <property type="entry name" value="Malectin"/>
    <property type="match status" value="1"/>
</dbReference>
<evidence type="ECO:0000256" key="6">
    <source>
        <dbReference type="ARBA" id="ARBA00022989"/>
    </source>
</evidence>
<keyword evidence="9" id="KW-0119">Carbohydrate metabolism</keyword>
<evidence type="ECO:0000313" key="16">
    <source>
        <dbReference type="WBParaSite" id="SSLN_0001643201-mRNA-1"/>
    </source>
</evidence>
<evidence type="ECO:0000256" key="12">
    <source>
        <dbReference type="SAM" id="SignalP"/>
    </source>
</evidence>
<evidence type="ECO:0000313" key="14">
    <source>
        <dbReference type="EMBL" id="VDM02215.1"/>
    </source>
</evidence>
<keyword evidence="15" id="KW-1185">Reference proteome</keyword>
<dbReference type="EMBL" id="UYSU01040339">
    <property type="protein sequence ID" value="VDM02215.1"/>
    <property type="molecule type" value="Genomic_DNA"/>
</dbReference>
<reference evidence="14 15" key="2">
    <citation type="submission" date="2018-11" db="EMBL/GenBank/DDBJ databases">
        <authorList>
            <consortium name="Pathogen Informatics"/>
        </authorList>
    </citation>
    <scope>NUCLEOTIDE SEQUENCE [LARGE SCALE GENOMIC DNA]</scope>
    <source>
        <strain evidence="14 15">NST_G2</strain>
    </source>
</reference>
<keyword evidence="6 11" id="KW-1133">Transmembrane helix</keyword>
<comment type="similarity">
    <text evidence="2">Belongs to the malectin family.</text>
</comment>
<feature type="transmembrane region" description="Helical" evidence="11">
    <location>
        <begin position="245"/>
        <end position="264"/>
    </location>
</feature>
<evidence type="ECO:0000256" key="1">
    <source>
        <dbReference type="ARBA" id="ARBA00004115"/>
    </source>
</evidence>
<evidence type="ECO:0000256" key="3">
    <source>
        <dbReference type="ARBA" id="ARBA00022692"/>
    </source>
</evidence>
<evidence type="ECO:0000256" key="7">
    <source>
        <dbReference type="ARBA" id="ARBA00023136"/>
    </source>
</evidence>
<accession>A0A183TH81</accession>
<dbReference type="PANTHER" id="PTHR13460:SF0">
    <property type="entry name" value="MALECTIN"/>
    <property type="match status" value="1"/>
</dbReference>
<feature type="chain" id="PRO_5043141526" evidence="12">
    <location>
        <begin position="22"/>
        <end position="266"/>
    </location>
</feature>
<evidence type="ECO:0000256" key="5">
    <source>
        <dbReference type="ARBA" id="ARBA00022824"/>
    </source>
</evidence>
<proteinExistence type="inferred from homology"/>
<evidence type="ECO:0000256" key="2">
    <source>
        <dbReference type="ARBA" id="ARBA00009141"/>
    </source>
</evidence>
<keyword evidence="3 11" id="KW-0812">Transmembrane</keyword>
<dbReference type="InterPro" id="IPR021720">
    <property type="entry name" value="Malectin_dom"/>
</dbReference>
<keyword evidence="7 11" id="KW-0472">Membrane</keyword>
<evidence type="ECO:0000256" key="4">
    <source>
        <dbReference type="ARBA" id="ARBA00022729"/>
    </source>
</evidence>
<keyword evidence="5" id="KW-0256">Endoplasmic reticulum</keyword>
<comment type="subcellular location">
    <subcellularLocation>
        <location evidence="1">Endoplasmic reticulum membrane</location>
        <topology evidence="1">Single-pass type I membrane protein</topology>
    </subcellularLocation>
</comment>
<feature type="region of interest" description="Disordered" evidence="10">
    <location>
        <begin position="198"/>
        <end position="234"/>
    </location>
</feature>
<evidence type="ECO:0000256" key="10">
    <source>
        <dbReference type="SAM" id="MobiDB-lite"/>
    </source>
</evidence>
<dbReference type="WBParaSite" id="SSLN_0001643201-mRNA-1">
    <property type="protein sequence ID" value="SSLN_0001643201-mRNA-1"/>
    <property type="gene ID" value="SSLN_0001643201"/>
</dbReference>
<name>A0A183TH81_SCHSO</name>
<evidence type="ECO:0000256" key="9">
    <source>
        <dbReference type="ARBA" id="ARBA00023277"/>
    </source>
</evidence>
<evidence type="ECO:0000259" key="13">
    <source>
        <dbReference type="Pfam" id="PF11721"/>
    </source>
</evidence>
<evidence type="ECO:0000313" key="15">
    <source>
        <dbReference type="Proteomes" id="UP000275846"/>
    </source>
</evidence>
<dbReference type="GO" id="GO:0030246">
    <property type="term" value="F:carbohydrate binding"/>
    <property type="evidence" value="ECO:0007669"/>
    <property type="project" value="InterPro"/>
</dbReference>
<evidence type="ECO:0000256" key="11">
    <source>
        <dbReference type="SAM" id="Phobius"/>
    </source>
</evidence>
<dbReference type="InterPro" id="IPR039155">
    <property type="entry name" value="MLEC"/>
</dbReference>